<dbReference type="GO" id="GO:0043164">
    <property type="term" value="P:Gram-negative-bacterium-type cell wall biogenesis"/>
    <property type="evidence" value="ECO:0007669"/>
    <property type="project" value="TreeGrafter"/>
</dbReference>
<organism evidence="3 4">
    <name type="scientific">Bacillus aquiflavi</name>
    <dbReference type="NCBI Taxonomy" id="2672567"/>
    <lineage>
        <taxon>Bacteria</taxon>
        <taxon>Bacillati</taxon>
        <taxon>Bacillota</taxon>
        <taxon>Bacilli</taxon>
        <taxon>Bacillales</taxon>
        <taxon>Bacillaceae</taxon>
        <taxon>Bacillus</taxon>
    </lineage>
</organism>
<dbReference type="GO" id="GO:0000270">
    <property type="term" value="P:peptidoglycan metabolic process"/>
    <property type="evidence" value="ECO:0007669"/>
    <property type="project" value="TreeGrafter"/>
</dbReference>
<evidence type="ECO:0000313" key="3">
    <source>
        <dbReference type="EMBL" id="NEY82251.1"/>
    </source>
</evidence>
<dbReference type="Proteomes" id="UP000472971">
    <property type="component" value="Unassembled WGS sequence"/>
</dbReference>
<protein>
    <submittedName>
        <fullName evidence="3">YdcF family protein</fullName>
    </submittedName>
</protein>
<dbReference type="PANTHER" id="PTHR30336:SF4">
    <property type="entry name" value="ENVELOPE BIOGENESIS FACTOR ELYC"/>
    <property type="match status" value="1"/>
</dbReference>
<reference evidence="2 5" key="2">
    <citation type="submission" date="2020-07" db="EMBL/GenBank/DDBJ databases">
        <authorList>
            <person name="Feng H."/>
        </authorList>
    </citation>
    <scope>NUCLEOTIDE SEQUENCE [LARGE SCALE GENOMIC DNA]</scope>
    <source>
        <strain evidence="5">s-12</strain>
        <strain evidence="2">S-12</strain>
    </source>
</reference>
<dbReference type="InterPro" id="IPR003848">
    <property type="entry name" value="DUF218"/>
</dbReference>
<dbReference type="Gene3D" id="3.40.50.620">
    <property type="entry name" value="HUPs"/>
    <property type="match status" value="1"/>
</dbReference>
<feature type="domain" description="DUF218" evidence="1">
    <location>
        <begin position="13"/>
        <end position="151"/>
    </location>
</feature>
<dbReference type="GO" id="GO:0005886">
    <property type="term" value="C:plasma membrane"/>
    <property type="evidence" value="ECO:0007669"/>
    <property type="project" value="TreeGrafter"/>
</dbReference>
<dbReference type="InterPro" id="IPR051599">
    <property type="entry name" value="Cell_Envelope_Assoc"/>
</dbReference>
<dbReference type="InterPro" id="IPR014729">
    <property type="entry name" value="Rossmann-like_a/b/a_fold"/>
</dbReference>
<sequence length="161" mass="18205">MTTASKTPPGEVDYLIVLGAKVNGEEMSPSLYNRAQKALEYLQNNLDTKVILTGGQGPDEGIAEAEALRRFFEKEGLQKDRILIEDRSTSTYENLLFTKKLYGIEKAVIVSNDFHLYRSVKLAEKLKIEAYPLAAETPATKKIFMYLREYAAILKMFIFGK</sequence>
<evidence type="ECO:0000313" key="4">
    <source>
        <dbReference type="Proteomes" id="UP000472971"/>
    </source>
</evidence>
<comment type="caution">
    <text evidence="3">The sequence shown here is derived from an EMBL/GenBank/DDBJ whole genome shotgun (WGS) entry which is preliminary data.</text>
</comment>
<dbReference type="EMBL" id="JAAIWN010000029">
    <property type="protein sequence ID" value="NEY82251.1"/>
    <property type="molecule type" value="Genomic_DNA"/>
</dbReference>
<dbReference type="CDD" id="cd06259">
    <property type="entry name" value="YdcF-like"/>
    <property type="match status" value="1"/>
</dbReference>
<evidence type="ECO:0000313" key="5">
    <source>
        <dbReference type="Proteomes" id="UP000570010"/>
    </source>
</evidence>
<name>A0A6B3W2Z6_9BACI</name>
<dbReference type="EMBL" id="JACEIO010000031">
    <property type="protein sequence ID" value="MBA4537995.1"/>
    <property type="molecule type" value="Genomic_DNA"/>
</dbReference>
<proteinExistence type="predicted"/>
<evidence type="ECO:0000313" key="2">
    <source>
        <dbReference type="EMBL" id="MBA4537995.1"/>
    </source>
</evidence>
<gene>
    <name evidence="3" type="ORF">G4D64_12230</name>
    <name evidence="2" type="ORF">H1Z61_12840</name>
</gene>
<dbReference type="Proteomes" id="UP000570010">
    <property type="component" value="Unassembled WGS sequence"/>
</dbReference>
<reference evidence="3 4" key="1">
    <citation type="submission" date="2020-02" db="EMBL/GenBank/DDBJ databases">
        <title>Bacillus aquiflavi sp. nov., isolated from yellow water of strong flavor Chinese baijiu in Yibin region of China.</title>
        <authorList>
            <person name="Xie J."/>
        </authorList>
    </citation>
    <scope>NUCLEOTIDE SEQUENCE [LARGE SCALE GENOMIC DNA]</scope>
    <source>
        <strain evidence="3 4">3H-10</strain>
    </source>
</reference>
<dbReference type="Pfam" id="PF02698">
    <property type="entry name" value="DUF218"/>
    <property type="match status" value="1"/>
</dbReference>
<evidence type="ECO:0000259" key="1">
    <source>
        <dbReference type="Pfam" id="PF02698"/>
    </source>
</evidence>
<accession>A0A6B3W2Z6</accession>
<dbReference type="AlphaFoldDB" id="A0A6B3W2Z6"/>
<dbReference type="PANTHER" id="PTHR30336">
    <property type="entry name" value="INNER MEMBRANE PROTEIN, PROBABLE PERMEASE"/>
    <property type="match status" value="1"/>
</dbReference>
<keyword evidence="4" id="KW-1185">Reference proteome</keyword>